<keyword evidence="4" id="KW-1185">Reference proteome</keyword>
<gene>
    <name evidence="3" type="ORF">CU102_03685</name>
</gene>
<evidence type="ECO:0000313" key="4">
    <source>
        <dbReference type="Proteomes" id="UP000241444"/>
    </source>
</evidence>
<evidence type="ECO:0000259" key="2">
    <source>
        <dbReference type="Pfam" id="PF01052"/>
    </source>
</evidence>
<dbReference type="PANTHER" id="PTHR30034:SF5">
    <property type="entry name" value="SECRETION SYSTEM APPARATUS PROTEIN SSAQ"/>
    <property type="match status" value="1"/>
</dbReference>
<dbReference type="GO" id="GO:0071978">
    <property type="term" value="P:bacterial-type flagellum-dependent swarming motility"/>
    <property type="evidence" value="ECO:0007669"/>
    <property type="project" value="TreeGrafter"/>
</dbReference>
<reference evidence="4" key="1">
    <citation type="submission" date="2017-11" db="EMBL/GenBank/DDBJ databases">
        <authorList>
            <person name="Kuznetsova I."/>
            <person name="Sazanova A."/>
            <person name="Chirak E."/>
            <person name="Safronova V."/>
            <person name="Willems A."/>
        </authorList>
    </citation>
    <scope>NUCLEOTIDE SEQUENCE [LARGE SCALE GENOMIC DNA]</scope>
    <source>
        <strain evidence="4">STM 196</strain>
    </source>
</reference>
<dbReference type="GO" id="GO:0003774">
    <property type="term" value="F:cytoskeletal motor activity"/>
    <property type="evidence" value="ECO:0007669"/>
    <property type="project" value="InterPro"/>
</dbReference>
<protein>
    <submittedName>
        <fullName evidence="3">YscQ/HrcQ family type III secretion apparatus protein</fullName>
    </submittedName>
</protein>
<feature type="domain" description="Flagellar motor switch protein FliN-like C-terminal" evidence="2">
    <location>
        <begin position="283"/>
        <end position="351"/>
    </location>
</feature>
<dbReference type="RefSeq" id="WP_106709615.1">
    <property type="nucleotide sequence ID" value="NZ_PGGO01000002.1"/>
</dbReference>
<dbReference type="OrthoDB" id="9801534at2"/>
<dbReference type="InterPro" id="IPR036429">
    <property type="entry name" value="SpoA-like_sf"/>
</dbReference>
<dbReference type="PRINTS" id="PR00956">
    <property type="entry name" value="FLGMOTORFLIN"/>
</dbReference>
<dbReference type="InterPro" id="IPR013385">
    <property type="entry name" value="T3SS_SpaO/YscQ/SpaO"/>
</dbReference>
<comment type="similarity">
    <text evidence="1">Belongs to the FliN/MopA/SpaO family.</text>
</comment>
<dbReference type="GO" id="GO:0009425">
    <property type="term" value="C:bacterial-type flagellum basal body"/>
    <property type="evidence" value="ECO:0007669"/>
    <property type="project" value="InterPro"/>
</dbReference>
<dbReference type="GO" id="GO:0030254">
    <property type="term" value="P:protein secretion by the type III secretion system"/>
    <property type="evidence" value="ECO:0007669"/>
    <property type="project" value="InterPro"/>
</dbReference>
<dbReference type="GO" id="GO:0050918">
    <property type="term" value="P:positive chemotaxis"/>
    <property type="evidence" value="ECO:0007669"/>
    <property type="project" value="TreeGrafter"/>
</dbReference>
<sequence>MNILEQDAGLPKQSIAGLTDDLTWLPAVDPDHIDILNMFRRNAVPVQLNISGLSGTLSIADRACPLVEPVAIPLSVGPWAGKLVLPAGMLQPLLQRRVVVGNVTDLTPLQRSILLEHLLAGLLNELEAAIARPIRFDWLDQVAEFDVTLPWVIQLEDFPRHAELHLSTGAARALGQFINESSGDDPGALASSIVFPIQLCAGTQSLTVSELKSLHPGDVILCGEPPGTDTFAILSDRFFAPTRTDGDNHVLDAAWKPLNQPQESLMKSQTKIDTATTPGDPDQFEDLPVQLVFEIGRCELPLSEIRKLGEGSIVPTAPGTANAVNILANGRLVGNGELVKIGAGIGVRVLRLSRHG</sequence>
<dbReference type="SUPFAM" id="SSF101801">
    <property type="entry name" value="Surface presentation of antigens (SPOA)"/>
    <property type="match status" value="1"/>
</dbReference>
<dbReference type="AlphaFoldDB" id="A0A2P7BUQ8"/>
<dbReference type="NCBIfam" id="TIGR02551">
    <property type="entry name" value="SpaO_YscQ"/>
    <property type="match status" value="1"/>
</dbReference>
<dbReference type="InterPro" id="IPR001172">
    <property type="entry name" value="FliN_T3SS_HrcQb"/>
</dbReference>
<comment type="caution">
    <text evidence="3">The sequence shown here is derived from an EMBL/GenBank/DDBJ whole genome shotgun (WGS) entry which is preliminary data.</text>
</comment>
<dbReference type="Pfam" id="PF01052">
    <property type="entry name" value="FliMN_C"/>
    <property type="match status" value="1"/>
</dbReference>
<dbReference type="Proteomes" id="UP000241444">
    <property type="component" value="Unassembled WGS sequence"/>
</dbReference>
<proteinExistence type="inferred from homology"/>
<dbReference type="EMBL" id="PGGO01000002">
    <property type="protein sequence ID" value="PSH70200.1"/>
    <property type="molecule type" value="Genomic_DNA"/>
</dbReference>
<dbReference type="InterPro" id="IPR001543">
    <property type="entry name" value="FliN-like_C"/>
</dbReference>
<dbReference type="Gene3D" id="2.30.330.10">
    <property type="entry name" value="SpoA-like"/>
    <property type="match status" value="1"/>
</dbReference>
<evidence type="ECO:0000313" key="3">
    <source>
        <dbReference type="EMBL" id="PSH70200.1"/>
    </source>
</evidence>
<dbReference type="PANTHER" id="PTHR30034">
    <property type="entry name" value="FLAGELLAR MOTOR SWITCH PROTEIN FLIM"/>
    <property type="match status" value="1"/>
</dbReference>
<accession>A0A2P7BUQ8</accession>
<name>A0A2P7BUQ8_9HYPH</name>
<evidence type="ECO:0000256" key="1">
    <source>
        <dbReference type="ARBA" id="ARBA00009226"/>
    </source>
</evidence>
<organism evidence="3 4">
    <name type="scientific">Phyllobacterium brassicacearum</name>
    <dbReference type="NCBI Taxonomy" id="314235"/>
    <lineage>
        <taxon>Bacteria</taxon>
        <taxon>Pseudomonadati</taxon>
        <taxon>Pseudomonadota</taxon>
        <taxon>Alphaproteobacteria</taxon>
        <taxon>Hyphomicrobiales</taxon>
        <taxon>Phyllobacteriaceae</taxon>
        <taxon>Phyllobacterium</taxon>
    </lineage>
</organism>